<comment type="pathway">
    <text evidence="1">Cofactor biosynthesis; FAD biosynthesis; FAD from FMN: step 1/1.</text>
</comment>
<dbReference type="InterPro" id="IPR014729">
    <property type="entry name" value="Rossmann-like_a/b/a_fold"/>
</dbReference>
<feature type="domain" description="FAD synthetase" evidence="10">
    <location>
        <begin position="14"/>
        <end position="37"/>
    </location>
</feature>
<evidence type="ECO:0000256" key="2">
    <source>
        <dbReference type="ARBA" id="ARBA00012393"/>
    </source>
</evidence>
<keyword evidence="4" id="KW-0288">FMN</keyword>
<protein>
    <recommendedName>
        <fullName evidence="2">FAD synthase</fullName>
        <ecNumber evidence="2">2.7.7.2</ecNumber>
    </recommendedName>
</protein>
<dbReference type="Pfam" id="PF06574">
    <property type="entry name" value="FAD_syn"/>
    <property type="match status" value="1"/>
</dbReference>
<evidence type="ECO:0000259" key="10">
    <source>
        <dbReference type="Pfam" id="PF06574"/>
    </source>
</evidence>
<dbReference type="GO" id="GO:0005524">
    <property type="term" value="F:ATP binding"/>
    <property type="evidence" value="ECO:0007669"/>
    <property type="project" value="UniProtKB-KW"/>
</dbReference>
<comment type="caution">
    <text evidence="11">The sequence shown here is derived from an EMBL/GenBank/DDBJ whole genome shotgun (WGS) entry which is preliminary data.</text>
</comment>
<keyword evidence="8" id="KW-0274">FAD</keyword>
<keyword evidence="3" id="KW-0285">Flavoprotein</keyword>
<evidence type="ECO:0000256" key="6">
    <source>
        <dbReference type="ARBA" id="ARBA00022695"/>
    </source>
</evidence>
<dbReference type="InterPro" id="IPR015864">
    <property type="entry name" value="FAD_synthase"/>
</dbReference>
<dbReference type="Gene3D" id="3.40.50.620">
    <property type="entry name" value="HUPs"/>
    <property type="match status" value="1"/>
</dbReference>
<dbReference type="GO" id="GO:0003919">
    <property type="term" value="F:FMN adenylyltransferase activity"/>
    <property type="evidence" value="ECO:0007669"/>
    <property type="project" value="UniProtKB-EC"/>
</dbReference>
<evidence type="ECO:0000256" key="8">
    <source>
        <dbReference type="ARBA" id="ARBA00022827"/>
    </source>
</evidence>
<evidence type="ECO:0000256" key="3">
    <source>
        <dbReference type="ARBA" id="ARBA00022630"/>
    </source>
</evidence>
<dbReference type="SUPFAM" id="SSF52374">
    <property type="entry name" value="Nucleotidylyl transferase"/>
    <property type="match status" value="1"/>
</dbReference>
<evidence type="ECO:0000313" key="11">
    <source>
        <dbReference type="EMBL" id="GAJ24818.1"/>
    </source>
</evidence>
<sequence length="38" mass="4400">MRVEEELKELIPHGETVLTVGVFDGVHLGHQRLLEYVR</sequence>
<evidence type="ECO:0000256" key="9">
    <source>
        <dbReference type="ARBA" id="ARBA00022840"/>
    </source>
</evidence>
<dbReference type="GO" id="GO:0009231">
    <property type="term" value="P:riboflavin biosynthetic process"/>
    <property type="evidence" value="ECO:0007669"/>
    <property type="project" value="InterPro"/>
</dbReference>
<evidence type="ECO:0000256" key="1">
    <source>
        <dbReference type="ARBA" id="ARBA00004726"/>
    </source>
</evidence>
<dbReference type="EC" id="2.7.7.2" evidence="2"/>
<evidence type="ECO:0000256" key="4">
    <source>
        <dbReference type="ARBA" id="ARBA00022643"/>
    </source>
</evidence>
<name>X1V4V0_9ZZZZ</name>
<keyword evidence="7" id="KW-0547">Nucleotide-binding</keyword>
<evidence type="ECO:0000256" key="5">
    <source>
        <dbReference type="ARBA" id="ARBA00022679"/>
    </source>
</evidence>
<keyword evidence="5" id="KW-0808">Transferase</keyword>
<keyword evidence="6" id="KW-0548">Nucleotidyltransferase</keyword>
<organism evidence="11">
    <name type="scientific">marine sediment metagenome</name>
    <dbReference type="NCBI Taxonomy" id="412755"/>
    <lineage>
        <taxon>unclassified sequences</taxon>
        <taxon>metagenomes</taxon>
        <taxon>ecological metagenomes</taxon>
    </lineage>
</organism>
<feature type="non-terminal residue" evidence="11">
    <location>
        <position position="38"/>
    </location>
</feature>
<dbReference type="GO" id="GO:0006747">
    <property type="term" value="P:FAD biosynthetic process"/>
    <property type="evidence" value="ECO:0007669"/>
    <property type="project" value="UniProtKB-UniPathway"/>
</dbReference>
<dbReference type="AlphaFoldDB" id="X1V4V0"/>
<dbReference type="EMBL" id="BARW01036172">
    <property type="protein sequence ID" value="GAJ24818.1"/>
    <property type="molecule type" value="Genomic_DNA"/>
</dbReference>
<keyword evidence="9" id="KW-0067">ATP-binding</keyword>
<reference evidence="11" key="1">
    <citation type="journal article" date="2014" name="Front. Microbiol.">
        <title>High frequency of phylogenetically diverse reductive dehalogenase-homologous genes in deep subseafloor sedimentary metagenomes.</title>
        <authorList>
            <person name="Kawai M."/>
            <person name="Futagami T."/>
            <person name="Toyoda A."/>
            <person name="Takaki Y."/>
            <person name="Nishi S."/>
            <person name="Hori S."/>
            <person name="Arai W."/>
            <person name="Tsubouchi T."/>
            <person name="Morono Y."/>
            <person name="Uchiyama I."/>
            <person name="Ito T."/>
            <person name="Fujiyama A."/>
            <person name="Inagaki F."/>
            <person name="Takami H."/>
        </authorList>
    </citation>
    <scope>NUCLEOTIDE SEQUENCE</scope>
    <source>
        <strain evidence="11">Expedition CK06-06</strain>
    </source>
</reference>
<proteinExistence type="predicted"/>
<evidence type="ECO:0000256" key="7">
    <source>
        <dbReference type="ARBA" id="ARBA00022741"/>
    </source>
</evidence>
<gene>
    <name evidence="11" type="ORF">S12H4_56222</name>
</gene>
<accession>X1V4V0</accession>
<dbReference type="UniPathway" id="UPA00277">
    <property type="reaction ID" value="UER00407"/>
</dbReference>